<feature type="compositionally biased region" description="Polar residues" evidence="1">
    <location>
        <begin position="1"/>
        <end position="14"/>
    </location>
</feature>
<dbReference type="GeneID" id="120262460"/>
<organism evidence="2 3">
    <name type="scientific">Dioscorea cayennensis subsp. rotundata</name>
    <name type="common">White Guinea yam</name>
    <name type="synonym">Dioscorea rotundata</name>
    <dbReference type="NCBI Taxonomy" id="55577"/>
    <lineage>
        <taxon>Eukaryota</taxon>
        <taxon>Viridiplantae</taxon>
        <taxon>Streptophyta</taxon>
        <taxon>Embryophyta</taxon>
        <taxon>Tracheophyta</taxon>
        <taxon>Spermatophyta</taxon>
        <taxon>Magnoliopsida</taxon>
        <taxon>Liliopsida</taxon>
        <taxon>Dioscoreales</taxon>
        <taxon>Dioscoreaceae</taxon>
        <taxon>Dioscorea</taxon>
    </lineage>
</organism>
<sequence length="153" mass="16893">MLSLSLSRPTSSHFLSLPRPLIPRPAAINQRRLRAASNEDGNEAMDDDSIAGDLGFAALAALKSDPPLGSSDKGDSAQLRGSDVLRALQRATARREKKKKRRRFGRKEKSDGGEETSAIDGSGEVRPIKIRSDWESRIEELEIQVQRLLSLHH</sequence>
<dbReference type="PANTHER" id="PTHR37728">
    <property type="entry name" value="BNAA04G26730D PROTEIN"/>
    <property type="match status" value="1"/>
</dbReference>
<evidence type="ECO:0000313" key="3">
    <source>
        <dbReference type="RefSeq" id="XP_039126513.1"/>
    </source>
</evidence>
<evidence type="ECO:0000256" key="1">
    <source>
        <dbReference type="SAM" id="MobiDB-lite"/>
    </source>
</evidence>
<name>A0AB40BJD8_DIOCR</name>
<dbReference type="Proteomes" id="UP001515500">
    <property type="component" value="Chromosome 1"/>
</dbReference>
<feature type="region of interest" description="Disordered" evidence="1">
    <location>
        <begin position="63"/>
        <end position="126"/>
    </location>
</feature>
<reference evidence="3" key="2">
    <citation type="submission" date="2025-08" db="UniProtKB">
        <authorList>
            <consortium name="RefSeq"/>
        </authorList>
    </citation>
    <scope>IDENTIFICATION</scope>
</reference>
<dbReference type="PANTHER" id="PTHR37728:SF1">
    <property type="entry name" value="OS06G0132300 PROTEIN"/>
    <property type="match status" value="1"/>
</dbReference>
<dbReference type="RefSeq" id="XP_039126513.1">
    <property type="nucleotide sequence ID" value="XM_039270579.1"/>
</dbReference>
<proteinExistence type="predicted"/>
<evidence type="ECO:0000313" key="2">
    <source>
        <dbReference type="Proteomes" id="UP001515500"/>
    </source>
</evidence>
<gene>
    <name evidence="3" type="primary">LOC120262460</name>
</gene>
<dbReference type="AlphaFoldDB" id="A0AB40BJD8"/>
<reference evidence="2" key="1">
    <citation type="submission" date="2025-05" db="UniProtKB">
        <authorList>
            <consortium name="RefSeq"/>
        </authorList>
    </citation>
    <scope>NUCLEOTIDE SEQUENCE [LARGE SCALE GENOMIC DNA]</scope>
</reference>
<feature type="region of interest" description="Disordered" evidence="1">
    <location>
        <begin position="1"/>
        <end position="48"/>
    </location>
</feature>
<keyword evidence="2" id="KW-1185">Reference proteome</keyword>
<feature type="compositionally biased region" description="Basic residues" evidence="1">
    <location>
        <begin position="95"/>
        <end position="106"/>
    </location>
</feature>
<protein>
    <submittedName>
        <fullName evidence="3">Uncharacterized protein LOC120262460</fullName>
    </submittedName>
</protein>
<accession>A0AB40BJD8</accession>